<comment type="caution">
    <text evidence="1">The sequence shown here is derived from an EMBL/GenBank/DDBJ whole genome shotgun (WGS) entry which is preliminary data.</text>
</comment>
<reference evidence="1 2" key="1">
    <citation type="journal article" date="2021" name="BMC Genomics">
        <title>Datura genome reveals duplications of psychoactive alkaloid biosynthetic genes and high mutation rate following tissue culture.</title>
        <authorList>
            <person name="Rajewski A."/>
            <person name="Carter-House D."/>
            <person name="Stajich J."/>
            <person name="Litt A."/>
        </authorList>
    </citation>
    <scope>NUCLEOTIDE SEQUENCE [LARGE SCALE GENOMIC DNA]</scope>
    <source>
        <strain evidence="1">AR-01</strain>
    </source>
</reference>
<evidence type="ECO:0000313" key="1">
    <source>
        <dbReference type="EMBL" id="MCD7455692.1"/>
    </source>
</evidence>
<evidence type="ECO:0000313" key="2">
    <source>
        <dbReference type="Proteomes" id="UP000823775"/>
    </source>
</evidence>
<protein>
    <submittedName>
        <fullName evidence="1">Uncharacterized protein</fullName>
    </submittedName>
</protein>
<name>A0ABS8SA39_DATST</name>
<organism evidence="1 2">
    <name type="scientific">Datura stramonium</name>
    <name type="common">Jimsonweed</name>
    <name type="synonym">Common thornapple</name>
    <dbReference type="NCBI Taxonomy" id="4076"/>
    <lineage>
        <taxon>Eukaryota</taxon>
        <taxon>Viridiplantae</taxon>
        <taxon>Streptophyta</taxon>
        <taxon>Embryophyta</taxon>
        <taxon>Tracheophyta</taxon>
        <taxon>Spermatophyta</taxon>
        <taxon>Magnoliopsida</taxon>
        <taxon>eudicotyledons</taxon>
        <taxon>Gunneridae</taxon>
        <taxon>Pentapetalae</taxon>
        <taxon>asterids</taxon>
        <taxon>lamiids</taxon>
        <taxon>Solanales</taxon>
        <taxon>Solanaceae</taxon>
        <taxon>Solanoideae</taxon>
        <taxon>Datureae</taxon>
        <taxon>Datura</taxon>
    </lineage>
</organism>
<dbReference type="Proteomes" id="UP000823775">
    <property type="component" value="Unassembled WGS sequence"/>
</dbReference>
<keyword evidence="2" id="KW-1185">Reference proteome</keyword>
<proteinExistence type="predicted"/>
<dbReference type="EMBL" id="JACEIK010000361">
    <property type="protein sequence ID" value="MCD7455692.1"/>
    <property type="molecule type" value="Genomic_DNA"/>
</dbReference>
<gene>
    <name evidence="1" type="ORF">HAX54_029168</name>
</gene>
<feature type="non-terminal residue" evidence="1">
    <location>
        <position position="1"/>
    </location>
</feature>
<accession>A0ABS8SA39</accession>
<sequence length="82" mass="9428">RYQAQEEGSLTQTSHKFHTFEQARYRAETSKFDHESTTPGESLRCSTWKQIKASNLRVGHQEMGKSTNWKMEALPENLEGVA</sequence>